<dbReference type="PANTHER" id="PTHR33653">
    <property type="entry name" value="RIBONUCLEASE VAPC2"/>
    <property type="match status" value="1"/>
</dbReference>
<accession>A0A7Z9BVE7</accession>
<keyword evidence="4" id="KW-0479">Metal-binding</keyword>
<dbReference type="RefSeq" id="WP_083625540.1">
    <property type="nucleotide sequence ID" value="NZ_LR734879.1"/>
</dbReference>
<sequence length="132" mass="15112">MNVLVDSSVWSLALRRNTTNDAIVIVNVLRDLIVDGRVVLLGAIRQEVLSGVRYKEQFVRLQEYLRAFPDLELTTEDYELAAEFFNTCRTKGVQGSNTDFLLCAVAHRRGYSIFTTDKDFENFRSHIPVILL</sequence>
<dbReference type="OrthoDB" id="9811788at2"/>
<evidence type="ECO:0000256" key="7">
    <source>
        <dbReference type="ARBA" id="ARBA00038093"/>
    </source>
</evidence>
<keyword evidence="5" id="KW-0378">Hydrolase</keyword>
<feature type="domain" description="PIN" evidence="8">
    <location>
        <begin position="3"/>
        <end position="123"/>
    </location>
</feature>
<dbReference type="GO" id="GO:0046872">
    <property type="term" value="F:metal ion binding"/>
    <property type="evidence" value="ECO:0007669"/>
    <property type="project" value="UniProtKB-KW"/>
</dbReference>
<dbReference type="InterPro" id="IPR002716">
    <property type="entry name" value="PIN_dom"/>
</dbReference>
<dbReference type="AlphaFoldDB" id="A0A7Z9BVE7"/>
<keyword evidence="2" id="KW-1277">Toxin-antitoxin system</keyword>
<dbReference type="CDD" id="cd18757">
    <property type="entry name" value="PIN_MtVapC3-like"/>
    <property type="match status" value="1"/>
</dbReference>
<proteinExistence type="inferred from homology"/>
<dbReference type="InterPro" id="IPR050556">
    <property type="entry name" value="Type_II_TA_system_RNase"/>
</dbReference>
<dbReference type="GO" id="GO:0016787">
    <property type="term" value="F:hydrolase activity"/>
    <property type="evidence" value="ECO:0007669"/>
    <property type="project" value="UniProtKB-KW"/>
</dbReference>
<organism evidence="9 10">
    <name type="scientific">Planktothrix serta PCC 8927</name>
    <dbReference type="NCBI Taxonomy" id="671068"/>
    <lineage>
        <taxon>Bacteria</taxon>
        <taxon>Bacillati</taxon>
        <taxon>Cyanobacteriota</taxon>
        <taxon>Cyanophyceae</taxon>
        <taxon>Oscillatoriophycideae</taxon>
        <taxon>Oscillatoriales</taxon>
        <taxon>Microcoleaceae</taxon>
        <taxon>Planktothrix</taxon>
    </lineage>
</organism>
<evidence type="ECO:0000313" key="10">
    <source>
        <dbReference type="Proteomes" id="UP000184550"/>
    </source>
</evidence>
<dbReference type="Proteomes" id="UP000184550">
    <property type="component" value="Unassembled WGS sequence"/>
</dbReference>
<gene>
    <name evidence="9" type="ORF">PL8927_780110</name>
</gene>
<dbReference type="GO" id="GO:0004518">
    <property type="term" value="F:nuclease activity"/>
    <property type="evidence" value="ECO:0007669"/>
    <property type="project" value="UniProtKB-KW"/>
</dbReference>
<dbReference type="PANTHER" id="PTHR33653:SF1">
    <property type="entry name" value="RIBONUCLEASE VAPC2"/>
    <property type="match status" value="1"/>
</dbReference>
<dbReference type="InterPro" id="IPR029060">
    <property type="entry name" value="PIN-like_dom_sf"/>
</dbReference>
<protein>
    <submittedName>
        <fullName evidence="9">PilT protein-like</fullName>
    </submittedName>
</protein>
<keyword evidence="3" id="KW-0540">Nuclease</keyword>
<dbReference type="Pfam" id="PF01850">
    <property type="entry name" value="PIN"/>
    <property type="match status" value="1"/>
</dbReference>
<comment type="cofactor">
    <cofactor evidence="1">
        <name>Mg(2+)</name>
        <dbReference type="ChEBI" id="CHEBI:18420"/>
    </cofactor>
</comment>
<evidence type="ECO:0000256" key="6">
    <source>
        <dbReference type="ARBA" id="ARBA00022842"/>
    </source>
</evidence>
<dbReference type="SUPFAM" id="SSF88723">
    <property type="entry name" value="PIN domain-like"/>
    <property type="match status" value="1"/>
</dbReference>
<reference evidence="9" key="1">
    <citation type="submission" date="2019-10" db="EMBL/GenBank/DDBJ databases">
        <authorList>
            <consortium name="Genoscope - CEA"/>
            <person name="William W."/>
        </authorList>
    </citation>
    <scope>NUCLEOTIDE SEQUENCE [LARGE SCALE GENOMIC DNA]</scope>
    <source>
        <strain evidence="9">BBR_PRJEB10992</strain>
    </source>
</reference>
<comment type="similarity">
    <text evidence="7">Belongs to the PINc/VapC protein family.</text>
</comment>
<evidence type="ECO:0000256" key="3">
    <source>
        <dbReference type="ARBA" id="ARBA00022722"/>
    </source>
</evidence>
<evidence type="ECO:0000256" key="5">
    <source>
        <dbReference type="ARBA" id="ARBA00022801"/>
    </source>
</evidence>
<dbReference type="Gene3D" id="3.40.50.1010">
    <property type="entry name" value="5'-nuclease"/>
    <property type="match status" value="1"/>
</dbReference>
<evidence type="ECO:0000256" key="2">
    <source>
        <dbReference type="ARBA" id="ARBA00022649"/>
    </source>
</evidence>
<evidence type="ECO:0000313" key="9">
    <source>
        <dbReference type="EMBL" id="VXD23468.1"/>
    </source>
</evidence>
<evidence type="ECO:0000256" key="4">
    <source>
        <dbReference type="ARBA" id="ARBA00022723"/>
    </source>
</evidence>
<name>A0A7Z9BVE7_9CYAN</name>
<comment type="caution">
    <text evidence="9">The sequence shown here is derived from an EMBL/GenBank/DDBJ whole genome shotgun (WGS) entry which is preliminary data.</text>
</comment>
<keyword evidence="10" id="KW-1185">Reference proteome</keyword>
<keyword evidence="6" id="KW-0460">Magnesium</keyword>
<evidence type="ECO:0000256" key="1">
    <source>
        <dbReference type="ARBA" id="ARBA00001946"/>
    </source>
</evidence>
<evidence type="ECO:0000259" key="8">
    <source>
        <dbReference type="Pfam" id="PF01850"/>
    </source>
</evidence>
<dbReference type="EMBL" id="CZCU02000155">
    <property type="protein sequence ID" value="VXD23468.1"/>
    <property type="molecule type" value="Genomic_DNA"/>
</dbReference>